<feature type="compositionally biased region" description="Acidic residues" evidence="4">
    <location>
        <begin position="78"/>
        <end position="93"/>
    </location>
</feature>
<evidence type="ECO:0000313" key="5">
    <source>
        <dbReference type="EMBL" id="CAD9578064.1"/>
    </source>
</evidence>
<organism evidence="5">
    <name type="scientific">Skeletonema marinoi</name>
    <dbReference type="NCBI Taxonomy" id="267567"/>
    <lineage>
        <taxon>Eukaryota</taxon>
        <taxon>Sar</taxon>
        <taxon>Stramenopiles</taxon>
        <taxon>Ochrophyta</taxon>
        <taxon>Bacillariophyta</taxon>
        <taxon>Coscinodiscophyceae</taxon>
        <taxon>Thalassiosirophycidae</taxon>
        <taxon>Thalassiosirales</taxon>
        <taxon>Skeletonemataceae</taxon>
        <taxon>Skeletonema</taxon>
        <taxon>Skeletonema marinoi-dohrnii complex</taxon>
    </lineage>
</organism>
<evidence type="ECO:0000256" key="1">
    <source>
        <dbReference type="ARBA" id="ARBA00022737"/>
    </source>
</evidence>
<feature type="region of interest" description="Disordered" evidence="4">
    <location>
        <begin position="76"/>
        <end position="116"/>
    </location>
</feature>
<evidence type="ECO:0000256" key="4">
    <source>
        <dbReference type="SAM" id="MobiDB-lite"/>
    </source>
</evidence>
<reference evidence="5" key="1">
    <citation type="submission" date="2021-01" db="EMBL/GenBank/DDBJ databases">
        <authorList>
            <person name="Corre E."/>
            <person name="Pelletier E."/>
            <person name="Niang G."/>
            <person name="Scheremetjew M."/>
            <person name="Finn R."/>
            <person name="Kale V."/>
            <person name="Holt S."/>
            <person name="Cochrane G."/>
            <person name="Meng A."/>
            <person name="Brown T."/>
            <person name="Cohen L."/>
        </authorList>
    </citation>
    <scope>NUCLEOTIDE SEQUENCE</scope>
    <source>
        <strain evidence="5">SM1012Den-03</strain>
    </source>
</reference>
<evidence type="ECO:0000256" key="3">
    <source>
        <dbReference type="PROSITE-ProRule" id="PRU00339"/>
    </source>
</evidence>
<protein>
    <recommendedName>
        <fullName evidence="6">Kinesin light chain</fullName>
    </recommendedName>
</protein>
<dbReference type="SUPFAM" id="SSF48452">
    <property type="entry name" value="TPR-like"/>
    <property type="match status" value="3"/>
</dbReference>
<dbReference type="Pfam" id="PF13374">
    <property type="entry name" value="TPR_10"/>
    <property type="match status" value="1"/>
</dbReference>
<dbReference type="InterPro" id="IPR011990">
    <property type="entry name" value="TPR-like_helical_dom_sf"/>
</dbReference>
<dbReference type="Gene3D" id="1.25.40.10">
    <property type="entry name" value="Tetratricopeptide repeat domain"/>
    <property type="match status" value="3"/>
</dbReference>
<dbReference type="PROSITE" id="PS50293">
    <property type="entry name" value="TPR_REGION"/>
    <property type="match status" value="1"/>
</dbReference>
<name>A0A7S2KKE2_9STRA</name>
<feature type="repeat" description="TPR" evidence="3">
    <location>
        <begin position="559"/>
        <end position="592"/>
    </location>
</feature>
<dbReference type="SMART" id="SM00028">
    <property type="entry name" value="TPR"/>
    <property type="match status" value="12"/>
</dbReference>
<dbReference type="EMBL" id="HBGZ01003987">
    <property type="protein sequence ID" value="CAD9578064.1"/>
    <property type="molecule type" value="Transcribed_RNA"/>
</dbReference>
<feature type="repeat" description="TPR" evidence="3">
    <location>
        <begin position="306"/>
        <end position="339"/>
    </location>
</feature>
<feature type="repeat" description="TPR" evidence="3">
    <location>
        <begin position="644"/>
        <end position="677"/>
    </location>
</feature>
<dbReference type="InterPro" id="IPR019734">
    <property type="entry name" value="TPR_rpt"/>
</dbReference>
<dbReference type="Pfam" id="PF13424">
    <property type="entry name" value="TPR_12"/>
    <property type="match status" value="4"/>
</dbReference>
<dbReference type="PROSITE" id="PS50005">
    <property type="entry name" value="TPR"/>
    <property type="match status" value="4"/>
</dbReference>
<feature type="repeat" description="TPR" evidence="3">
    <location>
        <begin position="602"/>
        <end position="635"/>
    </location>
</feature>
<dbReference type="PANTHER" id="PTHR45641">
    <property type="entry name" value="TETRATRICOPEPTIDE REPEAT PROTEIN (AFU_ORTHOLOGUE AFUA_6G03870)"/>
    <property type="match status" value="1"/>
</dbReference>
<accession>A0A7S2KKE2</accession>
<keyword evidence="2 3" id="KW-0802">TPR repeat</keyword>
<proteinExistence type="predicted"/>
<dbReference type="AlphaFoldDB" id="A0A7S2KKE2"/>
<gene>
    <name evidence="5" type="ORF">SMAR0320_LOCUS2717</name>
</gene>
<keyword evidence="1" id="KW-0677">Repeat</keyword>
<dbReference type="Pfam" id="PF13181">
    <property type="entry name" value="TPR_8"/>
    <property type="match status" value="1"/>
</dbReference>
<evidence type="ECO:0008006" key="6">
    <source>
        <dbReference type="Google" id="ProtNLM"/>
    </source>
</evidence>
<sequence length="756" mass="85403">MNTPLPRQLIDELLQMNDEAVKCIRGNVSSADHLVSSLVSSTTKLTLPSTVSKRLEELSKSMESAYDQANVELVSSTDEGDCEMEDATDDDDVSMTSQTAESKVPPSKSRMSKVDRPIKRRRSIDHLCKKSKEANQRVTPPPTEYDEGMLVYPNPLFPDDNLHDHDCPEVLAALLFNIGQLQLQRQQEEIALRLFQLADDVLESDDSERCCSEHHVRYQLAILHQAAYTHFRQQDYPSALNALRKVLNTAEHHYGQHHMSTASALHCIGTVMFHLRDRENQEMLQVLQRALFTRKLLLGSGHKDVATTLNNLGRIYFDCSEIEKALTHYEEALQIRQDLFGEDHMDVAATTFNIGQAHHRLGHLDEALTRYSKFYSYISRCGSQDQHRDEVVALKHMGQVYQEQKNIAKAKSCYQEAINVSITVCDQQQEKETASILNMYGNMLYEAASFDKAAEVYELGLAIERRVLEPCCVNIVVTLSNIGQALMQQGDYRRALCRYTEAYAILSLQPEKDIKKLTETLSIIGQISNLLGNHTQAVKSFQEVISMRKAALGDHVDVALALNYLGLLYFKRGSLDLAMKNFEESLRVRRSCNPNSTSADIAVLSYNIGSIHLHRGDNERALKCYQDALEVERATYGHVHQDVAVTLQLIGKVYDKCGNYDEATRYYTEALDVWQKCAEISTDTESQRKYELNAAKLLASIASIHLRQGNIDQMQQLLSEAHRIFRDAGVPPDELKGAWFSLYELSLLHPHCAAAA</sequence>
<dbReference type="PANTHER" id="PTHR45641:SF19">
    <property type="entry name" value="NEPHROCYSTIN-3"/>
    <property type="match status" value="1"/>
</dbReference>
<evidence type="ECO:0000256" key="2">
    <source>
        <dbReference type="ARBA" id="ARBA00022803"/>
    </source>
</evidence>